<dbReference type="InterPro" id="IPR004358">
    <property type="entry name" value="Sig_transdc_His_kin-like_C"/>
</dbReference>
<evidence type="ECO:0000256" key="1">
    <source>
        <dbReference type="ARBA" id="ARBA00000085"/>
    </source>
</evidence>
<dbReference type="InterPro" id="IPR037401">
    <property type="entry name" value="SnoaL-like"/>
</dbReference>
<evidence type="ECO:0000256" key="3">
    <source>
        <dbReference type="ARBA" id="ARBA00022553"/>
    </source>
</evidence>
<dbReference type="InterPro" id="IPR032710">
    <property type="entry name" value="NTF2-like_dom_sf"/>
</dbReference>
<dbReference type="Pfam" id="PF02518">
    <property type="entry name" value="HATPase_c"/>
    <property type="match status" value="1"/>
</dbReference>
<protein>
    <recommendedName>
        <fullName evidence="2">histidine kinase</fullName>
        <ecNumber evidence="2">2.7.13.3</ecNumber>
    </recommendedName>
</protein>
<dbReference type="SUPFAM" id="SSF54427">
    <property type="entry name" value="NTF2-like"/>
    <property type="match status" value="1"/>
</dbReference>
<sequence>MALTKALKEKIISRHNEMFEAFLRGDIEGFTAWWTDDIVIYGTAISEVFTSKQVAFDFYKSTSDQVTGLVKMENKKINVHEQDGYLILTEESDFHVKIGDEWMFYHHSRLTGVWSEINGEWYTTHVHISYPDGYSSEGQQINPEQLRSENIKLLAAVEERTAELAQKNRELEIEIALDKIRTRSLSMHHSNEILEVAYLVSEKLKELSLGIDAVAILLLHEDHYEYWIANDEGAYTTKIIDDKIHANPSAIARNFYTYSQKAEDFTKCYSGDEKRKHWEYLFTNTGFSIVPEERKAFILSQSYYNICVSFHDSISLAIVRYNDRDYSEAEQSIVKKFCKVFAQAYTRFMDLYTAEKQAKEARIEAALEKVRSRSLIMRSSDELSEVVKTVFDNLRDLEFNLSDSAVVINLFQEDSDDIVQWITDNEQTYPRSFRHPHFDNPILNDIKSAIKRGVDYFSATYSFEDKNAFWNYYFEHTDFSRFPDHIKQDILQRKSYAQSMALQQFTGILFPNIEGRVLDNEEGQILKRFSIVFEQAYIRFLDLKKAEEQAREAQIEAALEKVRSVSLSMQKSEDLPIVVETVEEKLLELGLKVSGGISITIFVEGTKDFLNCLLMLDRKEKATFYYQNYFDTQAFRDFYEARANGETYINKVYNEVDSREHIDSILAQESFQQADYEVRQWMQSKDVYAYAAALMKYTGLFVFYFDREYLSQDFASILQRFANAFEQAYIRFLDLKKAEEQAREAKVEAALERVRSRTMAMQRSEELSAVAHLLFEEFKALYTDAGHVLSRAFVITVDEQTERFTFFITTTDGEYLQTAYPLPFDEPTNGAPLFRCWKNQNDLLVNELEGDVYKLWLNYLDSIHLYVSSEVRQMNKRVNNYARFAKGFIGITSVDKLTDLGLSILQRFTKVFDQTYTRFLDLQVAEANKKSAVKQAAIDRIRADIASMRSVEDLDRVIPLIWNELHTLQIPFLRCGIFIMNEQEQTINTFLSTPDGKSIASFPLSYQASDNINDVVSHWQRGELYINQWSIDAFHSLADSLLERNIIEHREQYLASIPDKGMYLHFVPFLQGMLYVGNAETLSEEELDVLQSVSSAFSTAYARYQDFSNLEAAKKEIEKTLQDLKQTQQQLIQAEKMASLGELTAGIAHEIQNPLNFVNNFSEVSQELMDEMKVEIANGNYKDADQLATDIKENLNKIHHHGKRADAIVKGMLQHSRTSSGKKELADINTLCDEYLRLAYHGLRAKDKNFNIKFETKLDSTIGLIQLIPQDIGRVLLNLINNAFYATNERKKKDEPGYEPMVKVTTEKSNDSIRISVIDNGLGIPDSIKEKIFQPFFTTKPTGQGTGLGLSLSYDIITKGHGGELQCTSNYLSDESAMTQAGTVFTIILPYKYS</sequence>
<dbReference type="EMBL" id="AP029612">
    <property type="protein sequence ID" value="BFG69748.1"/>
    <property type="molecule type" value="Genomic_DNA"/>
</dbReference>
<dbReference type="Gene3D" id="1.10.287.130">
    <property type="match status" value="1"/>
</dbReference>
<comment type="catalytic activity">
    <reaction evidence="1">
        <text>ATP + protein L-histidine = ADP + protein N-phospho-L-histidine.</text>
        <dbReference type="EC" id="2.7.13.3"/>
    </reaction>
</comment>
<feature type="coiled-coil region" evidence="4">
    <location>
        <begin position="1107"/>
        <end position="1137"/>
    </location>
</feature>
<dbReference type="PROSITE" id="PS50109">
    <property type="entry name" value="HIS_KIN"/>
    <property type="match status" value="1"/>
</dbReference>
<dbReference type="SUPFAM" id="SSF55874">
    <property type="entry name" value="ATPase domain of HSP90 chaperone/DNA topoisomerase II/histidine kinase"/>
    <property type="match status" value="1"/>
</dbReference>
<dbReference type="GO" id="GO:0000155">
    <property type="term" value="F:phosphorelay sensor kinase activity"/>
    <property type="evidence" value="ECO:0007669"/>
    <property type="project" value="InterPro"/>
</dbReference>
<evidence type="ECO:0000256" key="4">
    <source>
        <dbReference type="SAM" id="Coils"/>
    </source>
</evidence>
<dbReference type="Gene3D" id="3.30.565.10">
    <property type="entry name" value="Histidine kinase-like ATPase, C-terminal domain"/>
    <property type="match status" value="1"/>
</dbReference>
<dbReference type="InterPro" id="IPR005467">
    <property type="entry name" value="His_kinase_dom"/>
</dbReference>
<dbReference type="InterPro" id="IPR003594">
    <property type="entry name" value="HATPase_dom"/>
</dbReference>
<feature type="domain" description="Histidine kinase" evidence="5">
    <location>
        <begin position="1146"/>
        <end position="1393"/>
    </location>
</feature>
<dbReference type="Gene3D" id="3.10.450.50">
    <property type="match status" value="1"/>
</dbReference>
<dbReference type="PRINTS" id="PR00344">
    <property type="entry name" value="BCTRLSENSOR"/>
</dbReference>
<accession>A0AAT9GGN9</accession>
<gene>
    <name evidence="6" type="ORF">KACHI17_06290</name>
</gene>
<keyword evidence="4" id="KW-0175">Coiled coil</keyword>
<dbReference type="PANTHER" id="PTHR43065:SF42">
    <property type="entry name" value="TWO-COMPONENT SENSOR PPRA"/>
    <property type="match status" value="1"/>
</dbReference>
<reference evidence="6" key="1">
    <citation type="submission" date="2024-02" db="EMBL/GenBank/DDBJ databases">
        <title>Sediminibacterium planktonica sp. nov. and Sediminibacterium longus sp. nov., isolated from surface lake and river water.</title>
        <authorList>
            <person name="Watanabe K."/>
            <person name="Takemine S."/>
            <person name="Ishii Y."/>
            <person name="Ogata Y."/>
            <person name="Shindo C."/>
            <person name="Suda W."/>
        </authorList>
    </citation>
    <scope>NUCLEOTIDE SEQUENCE</scope>
    <source>
        <strain evidence="6">KACHI17</strain>
    </source>
</reference>
<evidence type="ECO:0000259" key="5">
    <source>
        <dbReference type="PROSITE" id="PS50109"/>
    </source>
</evidence>
<organism evidence="6">
    <name type="scientific">Sediminibacterium sp. KACHI17</name>
    <dbReference type="NCBI Taxonomy" id="1751071"/>
    <lineage>
        <taxon>Bacteria</taxon>
        <taxon>Pseudomonadati</taxon>
        <taxon>Bacteroidota</taxon>
        <taxon>Chitinophagia</taxon>
        <taxon>Chitinophagales</taxon>
        <taxon>Chitinophagaceae</taxon>
        <taxon>Sediminibacterium</taxon>
    </lineage>
</organism>
<dbReference type="CDD" id="cd00082">
    <property type="entry name" value="HisKA"/>
    <property type="match status" value="1"/>
</dbReference>
<dbReference type="EC" id="2.7.13.3" evidence="2"/>
<dbReference type="PANTHER" id="PTHR43065">
    <property type="entry name" value="SENSOR HISTIDINE KINASE"/>
    <property type="match status" value="1"/>
</dbReference>
<dbReference type="Pfam" id="PF13474">
    <property type="entry name" value="SnoaL_3"/>
    <property type="match status" value="1"/>
</dbReference>
<dbReference type="Pfam" id="PF00512">
    <property type="entry name" value="HisKA"/>
    <property type="match status" value="1"/>
</dbReference>
<evidence type="ECO:0000256" key="2">
    <source>
        <dbReference type="ARBA" id="ARBA00012438"/>
    </source>
</evidence>
<proteinExistence type="predicted"/>
<dbReference type="InterPro" id="IPR036890">
    <property type="entry name" value="HATPase_C_sf"/>
</dbReference>
<dbReference type="SUPFAM" id="SSF47384">
    <property type="entry name" value="Homodimeric domain of signal transducing histidine kinase"/>
    <property type="match status" value="1"/>
</dbReference>
<name>A0AAT9GGN9_9BACT</name>
<evidence type="ECO:0000313" key="6">
    <source>
        <dbReference type="EMBL" id="BFG69748.1"/>
    </source>
</evidence>
<dbReference type="RefSeq" id="WP_353550055.1">
    <property type="nucleotide sequence ID" value="NZ_AP029612.1"/>
</dbReference>
<dbReference type="InterPro" id="IPR036097">
    <property type="entry name" value="HisK_dim/P_sf"/>
</dbReference>
<dbReference type="SMART" id="SM00388">
    <property type="entry name" value="HisKA"/>
    <property type="match status" value="1"/>
</dbReference>
<dbReference type="InterPro" id="IPR003661">
    <property type="entry name" value="HisK_dim/P_dom"/>
</dbReference>
<dbReference type="SMART" id="SM00387">
    <property type="entry name" value="HATPase_c"/>
    <property type="match status" value="1"/>
</dbReference>
<keyword evidence="3" id="KW-0597">Phosphoprotein</keyword>